<gene>
    <name evidence="1" type="primary">lppW</name>
    <name evidence="1" type="ORF">MHPYR_110115</name>
</gene>
<dbReference type="InterPro" id="IPR012338">
    <property type="entry name" value="Beta-lactam/transpept-like"/>
</dbReference>
<dbReference type="EMBL" id="FLQS01000003">
    <property type="protein sequence ID" value="SBS71518.1"/>
    <property type="molecule type" value="Genomic_DNA"/>
</dbReference>
<dbReference type="GO" id="GO:0008800">
    <property type="term" value="F:beta-lactamase activity"/>
    <property type="evidence" value="ECO:0007669"/>
    <property type="project" value="InterPro"/>
</dbReference>
<dbReference type="AlphaFoldDB" id="A0A1Y5P6E1"/>
<organism evidence="1">
    <name type="scientific">uncultured Mycobacterium sp</name>
    <dbReference type="NCBI Taxonomy" id="171292"/>
    <lineage>
        <taxon>Bacteria</taxon>
        <taxon>Bacillati</taxon>
        <taxon>Actinomycetota</taxon>
        <taxon>Actinomycetes</taxon>
        <taxon>Mycobacteriales</taxon>
        <taxon>Mycobacteriaceae</taxon>
        <taxon>Mycobacterium</taxon>
        <taxon>environmental samples</taxon>
    </lineage>
</organism>
<reference evidence="1" key="1">
    <citation type="submission" date="2016-03" db="EMBL/GenBank/DDBJ databases">
        <authorList>
            <person name="Ploux O."/>
        </authorList>
    </citation>
    <scope>NUCLEOTIDE SEQUENCE</scope>
    <source>
        <strain evidence="1">UC10</strain>
    </source>
</reference>
<dbReference type="GO" id="GO:0030655">
    <property type="term" value="P:beta-lactam antibiotic catabolic process"/>
    <property type="evidence" value="ECO:0007669"/>
    <property type="project" value="InterPro"/>
</dbReference>
<keyword evidence="1" id="KW-0449">Lipoprotein</keyword>
<name>A0A1Y5P6E1_9MYCO</name>
<dbReference type="GO" id="GO:0046677">
    <property type="term" value="P:response to antibiotic"/>
    <property type="evidence" value="ECO:0007669"/>
    <property type="project" value="InterPro"/>
</dbReference>
<dbReference type="InterPro" id="IPR000871">
    <property type="entry name" value="Beta-lactam_class-A"/>
</dbReference>
<dbReference type="Gene3D" id="3.40.710.10">
    <property type="entry name" value="DD-peptidase/beta-lactamase superfamily"/>
    <property type="match status" value="1"/>
</dbReference>
<evidence type="ECO:0000313" key="1">
    <source>
        <dbReference type="EMBL" id="SBS71518.1"/>
    </source>
</evidence>
<dbReference type="SUPFAM" id="SSF56601">
    <property type="entry name" value="beta-lactamase/transpeptidase-like"/>
    <property type="match status" value="1"/>
</dbReference>
<dbReference type="PANTHER" id="PTHR35333">
    <property type="entry name" value="BETA-LACTAMASE"/>
    <property type="match status" value="1"/>
</dbReference>
<dbReference type="PANTHER" id="PTHR35333:SF3">
    <property type="entry name" value="BETA-LACTAMASE-TYPE TRANSPEPTIDASE FOLD CONTAINING PROTEIN"/>
    <property type="match status" value="1"/>
</dbReference>
<sequence length="321" mass="33650">MAFPWALEEMDMQRHLSMLVTGTAAVLLGVLVAASSAEVSAGPNDRSARPVNLLSADPNAIPQAPPLGPLAEAPPDATAGLDARAKEAASEAAQDGADISFTVLDRNTGRTVSGGDGAPFPIASVSKLFIADDLLLQVAKGQRQMTPDERQSFDVMLRSSDDSAAEVFWGEGGGSSIIGRVTSRYGLGSTSAPYDGNWWNTMSTTGDLVRYYDMLLDGAGGLPADQAGVILGDLARSTPTGVDGYPQRFGIPDALFAEPVAVKQGWMCCWNGGNWLHMTTGVIGADHRFVMAMASLQPVDDATARATMTQAVKTMFPGGRI</sequence>
<proteinExistence type="predicted"/>
<accession>A0A1Y5P6E1</accession>
<protein>
    <submittedName>
        <fullName evidence="1">Putative lipoprotein LppW</fullName>
    </submittedName>
</protein>